<sequence length="169" mass="19977">MEINISTIPKSTKRENIDDRPHVLQLLPCNIDYDGKANIDKYFIINKLKDEQKKDLINDNNNDNNELNELYETFFRGRRLIGKIHEINKDCEGYIFKEATPNINNELITQDEEMNEQTRDWDTIRKFDSFMVWEQNEIPSPSNNQILKSLEWLEISKVIHEPTPPSPTI</sequence>
<dbReference type="PANTHER" id="PTHR47204:SF1">
    <property type="entry name" value="RIBONUCLEASE H2 SUBUNIT C"/>
    <property type="match status" value="1"/>
</dbReference>
<evidence type="ECO:0000313" key="1">
    <source>
        <dbReference type="EMBL" id="RHZ52606.1"/>
    </source>
</evidence>
<proteinExistence type="predicted"/>
<dbReference type="GO" id="GO:0032299">
    <property type="term" value="C:ribonuclease H2 complex"/>
    <property type="evidence" value="ECO:0007669"/>
    <property type="project" value="InterPro"/>
</dbReference>
<accession>A0A397GT40</accession>
<organism evidence="1 2">
    <name type="scientific">Diversispora epigaea</name>
    <dbReference type="NCBI Taxonomy" id="1348612"/>
    <lineage>
        <taxon>Eukaryota</taxon>
        <taxon>Fungi</taxon>
        <taxon>Fungi incertae sedis</taxon>
        <taxon>Mucoromycota</taxon>
        <taxon>Glomeromycotina</taxon>
        <taxon>Glomeromycetes</taxon>
        <taxon>Diversisporales</taxon>
        <taxon>Diversisporaceae</taxon>
        <taxon>Diversispora</taxon>
    </lineage>
</organism>
<dbReference type="EMBL" id="PQFF01000402">
    <property type="protein sequence ID" value="RHZ52606.1"/>
    <property type="molecule type" value="Genomic_DNA"/>
</dbReference>
<dbReference type="InterPro" id="IPR013924">
    <property type="entry name" value="RNase_H2_suC"/>
</dbReference>
<gene>
    <name evidence="1" type="ORF">Glove_460g56</name>
</gene>
<dbReference type="Gene3D" id="2.40.128.680">
    <property type="match status" value="1"/>
</dbReference>
<protein>
    <submittedName>
        <fullName evidence="1">Uncharacterized protein</fullName>
    </submittedName>
</protein>
<dbReference type="STRING" id="1348612.A0A397GT40"/>
<dbReference type="GO" id="GO:0006401">
    <property type="term" value="P:RNA catabolic process"/>
    <property type="evidence" value="ECO:0007669"/>
    <property type="project" value="InterPro"/>
</dbReference>
<dbReference type="AlphaFoldDB" id="A0A397GT40"/>
<keyword evidence="2" id="KW-1185">Reference proteome</keyword>
<dbReference type="PANTHER" id="PTHR47204">
    <property type="entry name" value="OS02G0168900 PROTEIN"/>
    <property type="match status" value="1"/>
</dbReference>
<dbReference type="Proteomes" id="UP000266861">
    <property type="component" value="Unassembled WGS sequence"/>
</dbReference>
<dbReference type="Pfam" id="PF08615">
    <property type="entry name" value="RNase_H2_suC"/>
    <property type="match status" value="1"/>
</dbReference>
<dbReference type="OrthoDB" id="6222486at2759"/>
<name>A0A397GT40_9GLOM</name>
<comment type="caution">
    <text evidence="1">The sequence shown here is derived from an EMBL/GenBank/DDBJ whole genome shotgun (WGS) entry which is preliminary data.</text>
</comment>
<evidence type="ECO:0000313" key="2">
    <source>
        <dbReference type="Proteomes" id="UP000266861"/>
    </source>
</evidence>
<dbReference type="CDD" id="cd09271">
    <property type="entry name" value="RNase_H2-C"/>
    <property type="match status" value="1"/>
</dbReference>
<reference evidence="1 2" key="1">
    <citation type="submission" date="2018-08" db="EMBL/GenBank/DDBJ databases">
        <title>Genome and evolution of the arbuscular mycorrhizal fungus Diversispora epigaea (formerly Glomus versiforme) and its bacterial endosymbionts.</title>
        <authorList>
            <person name="Sun X."/>
            <person name="Fei Z."/>
            <person name="Harrison M."/>
        </authorList>
    </citation>
    <scope>NUCLEOTIDE SEQUENCE [LARGE SCALE GENOMIC DNA]</scope>
    <source>
        <strain evidence="1 2">IT104</strain>
    </source>
</reference>